<protein>
    <submittedName>
        <fullName evidence="1">Uncharacterized protein</fullName>
    </submittedName>
</protein>
<organism evidence="1 2">
    <name type="scientific">Oryza sativa subsp. japonica</name>
    <name type="common">Rice</name>
    <dbReference type="NCBI Taxonomy" id="39947"/>
    <lineage>
        <taxon>Eukaryota</taxon>
        <taxon>Viridiplantae</taxon>
        <taxon>Streptophyta</taxon>
        <taxon>Embryophyta</taxon>
        <taxon>Tracheophyta</taxon>
        <taxon>Spermatophyta</taxon>
        <taxon>Magnoliopsida</taxon>
        <taxon>Liliopsida</taxon>
        <taxon>Poales</taxon>
        <taxon>Poaceae</taxon>
        <taxon>BOP clade</taxon>
        <taxon>Oryzoideae</taxon>
        <taxon>Oryzeae</taxon>
        <taxon>Oryzinae</taxon>
        <taxon>Oryza</taxon>
        <taxon>Oryza sativa</taxon>
    </lineage>
</organism>
<dbReference type="EMBL" id="AP004264">
    <property type="protein sequence ID" value="BAC10365.1"/>
    <property type="molecule type" value="Genomic_DNA"/>
</dbReference>
<reference evidence="2" key="2">
    <citation type="journal article" date="2008" name="Nucleic Acids Res.">
        <title>The rice annotation project database (RAP-DB): 2008 update.</title>
        <authorList>
            <consortium name="The rice annotation project (RAP)"/>
        </authorList>
    </citation>
    <scope>GENOME REANNOTATION</scope>
    <source>
        <strain evidence="2">cv. Nipponbare</strain>
    </source>
</reference>
<proteinExistence type="predicted"/>
<dbReference type="Proteomes" id="UP000000763">
    <property type="component" value="Chromosome 7"/>
</dbReference>
<reference evidence="2" key="1">
    <citation type="journal article" date="2005" name="Nature">
        <title>The map-based sequence of the rice genome.</title>
        <authorList>
            <consortium name="International rice genome sequencing project (IRGSP)"/>
            <person name="Matsumoto T."/>
            <person name="Wu J."/>
            <person name="Kanamori H."/>
            <person name="Katayose Y."/>
            <person name="Fujisawa M."/>
            <person name="Namiki N."/>
            <person name="Mizuno H."/>
            <person name="Yamamoto K."/>
            <person name="Antonio B.A."/>
            <person name="Baba T."/>
            <person name="Sakata K."/>
            <person name="Nagamura Y."/>
            <person name="Aoki H."/>
            <person name="Arikawa K."/>
            <person name="Arita K."/>
            <person name="Bito T."/>
            <person name="Chiden Y."/>
            <person name="Fujitsuka N."/>
            <person name="Fukunaka R."/>
            <person name="Hamada M."/>
            <person name="Harada C."/>
            <person name="Hayashi A."/>
            <person name="Hijishita S."/>
            <person name="Honda M."/>
            <person name="Hosokawa S."/>
            <person name="Ichikawa Y."/>
            <person name="Idonuma A."/>
            <person name="Iijima M."/>
            <person name="Ikeda M."/>
            <person name="Ikeno M."/>
            <person name="Ito K."/>
            <person name="Ito S."/>
            <person name="Ito T."/>
            <person name="Ito Y."/>
            <person name="Ito Y."/>
            <person name="Iwabuchi A."/>
            <person name="Kamiya K."/>
            <person name="Karasawa W."/>
            <person name="Kurita K."/>
            <person name="Katagiri S."/>
            <person name="Kikuta A."/>
            <person name="Kobayashi H."/>
            <person name="Kobayashi N."/>
            <person name="Machita K."/>
            <person name="Maehara T."/>
            <person name="Masukawa M."/>
            <person name="Mizubayashi T."/>
            <person name="Mukai Y."/>
            <person name="Nagasaki H."/>
            <person name="Nagata Y."/>
            <person name="Naito S."/>
            <person name="Nakashima M."/>
            <person name="Nakama Y."/>
            <person name="Nakamichi Y."/>
            <person name="Nakamura M."/>
            <person name="Meguro A."/>
            <person name="Negishi M."/>
            <person name="Ohta I."/>
            <person name="Ohta T."/>
            <person name="Okamoto M."/>
            <person name="Ono N."/>
            <person name="Saji S."/>
            <person name="Sakaguchi M."/>
            <person name="Sakai K."/>
            <person name="Shibata M."/>
            <person name="Shimokawa T."/>
            <person name="Song J."/>
            <person name="Takazaki Y."/>
            <person name="Terasawa K."/>
            <person name="Tsugane M."/>
            <person name="Tsuji K."/>
            <person name="Ueda S."/>
            <person name="Waki K."/>
            <person name="Yamagata H."/>
            <person name="Yamamoto M."/>
            <person name="Yamamoto S."/>
            <person name="Yamane H."/>
            <person name="Yoshiki S."/>
            <person name="Yoshihara R."/>
            <person name="Yukawa K."/>
            <person name="Zhong H."/>
            <person name="Yano M."/>
            <person name="Yuan Q."/>
            <person name="Ouyang S."/>
            <person name="Liu J."/>
            <person name="Jones K.M."/>
            <person name="Gansberger K."/>
            <person name="Moffat K."/>
            <person name="Hill J."/>
            <person name="Bera J."/>
            <person name="Fadrosh D."/>
            <person name="Jin S."/>
            <person name="Johri S."/>
            <person name="Kim M."/>
            <person name="Overton L."/>
            <person name="Reardon M."/>
            <person name="Tsitrin T."/>
            <person name="Vuong H."/>
            <person name="Weaver B."/>
            <person name="Ciecko A."/>
            <person name="Tallon L."/>
            <person name="Jackson J."/>
            <person name="Pai G."/>
            <person name="Aken S.V."/>
            <person name="Utterback T."/>
            <person name="Reidmuller S."/>
            <person name="Feldblyum T."/>
            <person name="Hsiao J."/>
            <person name="Zismann V."/>
            <person name="Iobst S."/>
            <person name="de Vazeille A.R."/>
            <person name="Buell C.R."/>
            <person name="Ying K."/>
            <person name="Li Y."/>
            <person name="Lu T."/>
            <person name="Huang Y."/>
            <person name="Zhao Q."/>
            <person name="Feng Q."/>
            <person name="Zhang L."/>
            <person name="Zhu J."/>
            <person name="Weng Q."/>
            <person name="Mu J."/>
            <person name="Lu Y."/>
            <person name="Fan D."/>
            <person name="Liu Y."/>
            <person name="Guan J."/>
            <person name="Zhang Y."/>
            <person name="Yu S."/>
            <person name="Liu X."/>
            <person name="Zhang Y."/>
            <person name="Hong G."/>
            <person name="Han B."/>
            <person name="Choisne N."/>
            <person name="Demange N."/>
            <person name="Orjeda G."/>
            <person name="Samain S."/>
            <person name="Cattolico L."/>
            <person name="Pelletier E."/>
            <person name="Couloux A."/>
            <person name="Segurens B."/>
            <person name="Wincker P."/>
            <person name="D'Hont A."/>
            <person name="Scarpelli C."/>
            <person name="Weissenbach J."/>
            <person name="Salanoubat M."/>
            <person name="Quetier F."/>
            <person name="Yu Y."/>
            <person name="Kim H.R."/>
            <person name="Rambo T."/>
            <person name="Currie J."/>
            <person name="Collura K."/>
            <person name="Luo M."/>
            <person name="Yang T."/>
            <person name="Ammiraju J.S.S."/>
            <person name="Engler F."/>
            <person name="Soderlund C."/>
            <person name="Wing R.A."/>
            <person name="Palmer L.E."/>
            <person name="de la Bastide M."/>
            <person name="Spiegel L."/>
            <person name="Nascimento L."/>
            <person name="Zutavern T."/>
            <person name="O'Shaughnessy A."/>
            <person name="Dike S."/>
            <person name="Dedhia N."/>
            <person name="Preston R."/>
            <person name="Balija V."/>
            <person name="McCombie W.R."/>
            <person name="Chow T."/>
            <person name="Chen H."/>
            <person name="Chung M."/>
            <person name="Chen C."/>
            <person name="Shaw J."/>
            <person name="Wu H."/>
            <person name="Hsiao K."/>
            <person name="Chao Y."/>
            <person name="Chu M."/>
            <person name="Cheng C."/>
            <person name="Hour A."/>
            <person name="Lee P."/>
            <person name="Lin S."/>
            <person name="Lin Y."/>
            <person name="Liou J."/>
            <person name="Liu S."/>
            <person name="Hsing Y."/>
            <person name="Raghuvanshi S."/>
            <person name="Mohanty A."/>
            <person name="Bharti A.K."/>
            <person name="Gaur A."/>
            <person name="Gupta V."/>
            <person name="Kumar D."/>
            <person name="Ravi V."/>
            <person name="Vij S."/>
            <person name="Kapur A."/>
            <person name="Khurana P."/>
            <person name="Khurana P."/>
            <person name="Khurana J.P."/>
            <person name="Tyagi A.K."/>
            <person name="Gaikwad K."/>
            <person name="Singh A."/>
            <person name="Dalal V."/>
            <person name="Srivastava S."/>
            <person name="Dixit A."/>
            <person name="Pal A.K."/>
            <person name="Ghazi I.A."/>
            <person name="Yadav M."/>
            <person name="Pandit A."/>
            <person name="Bhargava A."/>
            <person name="Sureshbabu K."/>
            <person name="Batra K."/>
            <person name="Sharma T.R."/>
            <person name="Mohapatra T."/>
            <person name="Singh N.K."/>
            <person name="Messing J."/>
            <person name="Nelson A.B."/>
            <person name="Fuks G."/>
            <person name="Kavchok S."/>
            <person name="Keizer G."/>
            <person name="Linton E."/>
            <person name="Llaca V."/>
            <person name="Song R."/>
            <person name="Tanyolac B."/>
            <person name="Young S."/>
            <person name="Ho-Il K."/>
            <person name="Hahn J.H."/>
            <person name="Sangsakoo G."/>
            <person name="Vanavichit A."/>
            <person name="de Mattos Luiz.A.T."/>
            <person name="Zimmer P.D."/>
            <person name="Malone G."/>
            <person name="Dellagostin O."/>
            <person name="de Oliveira A.C."/>
            <person name="Bevan M."/>
            <person name="Bancroft I."/>
            <person name="Minx P."/>
            <person name="Cordum H."/>
            <person name="Wilson R."/>
            <person name="Cheng Z."/>
            <person name="Jin W."/>
            <person name="Jiang J."/>
            <person name="Leong S.A."/>
            <person name="Iwama H."/>
            <person name="Gojobori T."/>
            <person name="Itoh T."/>
            <person name="Niimura Y."/>
            <person name="Fujii Y."/>
            <person name="Habara T."/>
            <person name="Sakai H."/>
            <person name="Sato Y."/>
            <person name="Wilson G."/>
            <person name="Kumar K."/>
            <person name="McCouch S."/>
            <person name="Juretic N."/>
            <person name="Hoen D."/>
            <person name="Wright S."/>
            <person name="Bruskiewich R."/>
            <person name="Bureau T."/>
            <person name="Miyao A."/>
            <person name="Hirochika H."/>
            <person name="Nishikawa T."/>
            <person name="Kadowaki K."/>
            <person name="Sugiura M."/>
            <person name="Burr B."/>
            <person name="Sasaki T."/>
        </authorList>
    </citation>
    <scope>NUCLEOTIDE SEQUENCE [LARGE SCALE GENOMIC DNA]</scope>
    <source>
        <strain evidence="2">cv. Nipponbare</strain>
    </source>
</reference>
<sequence>MRRHMWKEDNGVLEVLEFVGVFVIMTNVVPINDQDSRINNYGFTEEDNLSHLDCHDRK</sequence>
<evidence type="ECO:0000313" key="1">
    <source>
        <dbReference type="EMBL" id="BAC10365.1"/>
    </source>
</evidence>
<name>Q8LHU7_ORYSJ</name>
<dbReference type="AlphaFoldDB" id="Q8LHU7"/>
<evidence type="ECO:0000313" key="2">
    <source>
        <dbReference type="Proteomes" id="UP000000763"/>
    </source>
</evidence>
<gene>
    <name evidence="1" type="primary">P0025D09.116</name>
</gene>
<accession>Q8LHU7</accession>